<dbReference type="EMBL" id="JAGINX010000002">
    <property type="protein sequence ID" value="MBP2319603.1"/>
    <property type="molecule type" value="Genomic_DNA"/>
</dbReference>
<dbReference type="Proteomes" id="UP001519331">
    <property type="component" value="Unassembled WGS sequence"/>
</dbReference>
<sequence length="75" mass="8454">MSSYLSPKISNEVQRLSQLSATVTTEWDRFLRLADRDRIAAADGALHQMQALIREIRSDLNLEDTYTAEAQEVGS</sequence>
<gene>
    <name evidence="1" type="ORF">JOF45_002686</name>
</gene>
<evidence type="ECO:0000313" key="2">
    <source>
        <dbReference type="Proteomes" id="UP001519331"/>
    </source>
</evidence>
<reference evidence="1 2" key="1">
    <citation type="submission" date="2021-03" db="EMBL/GenBank/DDBJ databases">
        <title>Sequencing the genomes of 1000 actinobacteria strains.</title>
        <authorList>
            <person name="Klenk H.-P."/>
        </authorList>
    </citation>
    <scope>NUCLEOTIDE SEQUENCE [LARGE SCALE GENOMIC DNA]</scope>
    <source>
        <strain evidence="1 2">DSM 12544</strain>
    </source>
</reference>
<comment type="caution">
    <text evidence="1">The sequence shown here is derived from an EMBL/GenBank/DDBJ whole genome shotgun (WGS) entry which is preliminary data.</text>
</comment>
<accession>A0ABS4T5A1</accession>
<proteinExistence type="predicted"/>
<protein>
    <submittedName>
        <fullName evidence="1">Uncharacterized protein</fullName>
    </submittedName>
</protein>
<name>A0ABS4T5A1_9MICC</name>
<dbReference type="RefSeq" id="WP_210051562.1">
    <property type="nucleotide sequence ID" value="NZ_JAGINX010000002.1"/>
</dbReference>
<keyword evidence="2" id="KW-1185">Reference proteome</keyword>
<evidence type="ECO:0000313" key="1">
    <source>
        <dbReference type="EMBL" id="MBP2319603.1"/>
    </source>
</evidence>
<organism evidence="1 2">
    <name type="scientific">Nesterenkonia lacusekhoensis</name>
    <dbReference type="NCBI Taxonomy" id="150832"/>
    <lineage>
        <taxon>Bacteria</taxon>
        <taxon>Bacillati</taxon>
        <taxon>Actinomycetota</taxon>
        <taxon>Actinomycetes</taxon>
        <taxon>Micrococcales</taxon>
        <taxon>Micrococcaceae</taxon>
        <taxon>Nesterenkonia</taxon>
    </lineage>
</organism>